<dbReference type="HOGENOM" id="CLU_2117491_0_0_4"/>
<dbReference type="STRING" id="395494.Galf_2526"/>
<keyword evidence="2" id="KW-1185">Reference proteome</keyword>
<protein>
    <submittedName>
        <fullName evidence="1">Uncharacterized protein</fullName>
    </submittedName>
</protein>
<gene>
    <name evidence="1" type="ordered locus">Galf_2526</name>
</gene>
<dbReference type="Proteomes" id="UP000001235">
    <property type="component" value="Chromosome"/>
</dbReference>
<evidence type="ECO:0000313" key="1">
    <source>
        <dbReference type="EMBL" id="ADL56525.1"/>
    </source>
</evidence>
<evidence type="ECO:0000313" key="2">
    <source>
        <dbReference type="Proteomes" id="UP000001235"/>
    </source>
</evidence>
<reference evidence="1 2" key="1">
    <citation type="submission" date="2010-08" db="EMBL/GenBank/DDBJ databases">
        <title>Complete sequence of Gallionella capsiferriformans ES-2.</title>
        <authorList>
            <consortium name="US DOE Joint Genome Institute"/>
            <person name="Lucas S."/>
            <person name="Copeland A."/>
            <person name="Lapidus A."/>
            <person name="Cheng J.-F."/>
            <person name="Bruce D."/>
            <person name="Goodwin L."/>
            <person name="Pitluck S."/>
            <person name="Chertkov O."/>
            <person name="Davenport K.W."/>
            <person name="Detter J.C."/>
            <person name="Han C."/>
            <person name="Tapia R."/>
            <person name="Land M."/>
            <person name="Hauser L."/>
            <person name="Chang Y.-J."/>
            <person name="Jeffries C."/>
            <person name="Kyrpides N."/>
            <person name="Ivanova N."/>
            <person name="Mikhailova N."/>
            <person name="Shelobolina E.S."/>
            <person name="Picardal F."/>
            <person name="Roden E."/>
            <person name="Emerson D."/>
            <person name="Woyke T."/>
        </authorList>
    </citation>
    <scope>NUCLEOTIDE SEQUENCE [LARGE SCALE GENOMIC DNA]</scope>
    <source>
        <strain evidence="1 2">ES-2</strain>
    </source>
</reference>
<dbReference type="EMBL" id="CP002159">
    <property type="protein sequence ID" value="ADL56525.1"/>
    <property type="molecule type" value="Genomic_DNA"/>
</dbReference>
<organism evidence="1 2">
    <name type="scientific">Gallionella capsiferriformans (strain ES-2)</name>
    <name type="common">Gallionella ferruginea capsiferriformans (strain ES-2)</name>
    <dbReference type="NCBI Taxonomy" id="395494"/>
    <lineage>
        <taxon>Bacteria</taxon>
        <taxon>Pseudomonadati</taxon>
        <taxon>Pseudomonadota</taxon>
        <taxon>Betaproteobacteria</taxon>
        <taxon>Nitrosomonadales</taxon>
        <taxon>Gallionellaceae</taxon>
        <taxon>Gallionella</taxon>
    </lineage>
</organism>
<accession>D9SCE4</accession>
<sequence>MTDSDLELPLLTEVAETLPDDLPILFEIIVDPDEDLQPDIVQEKPAPPRALNAEEMSHLLGQLETHLETVFAGKLNSRLEELQRLAVDLAVSEFKAELPKLLREALSKPDESNK</sequence>
<dbReference type="RefSeq" id="WP_013294445.1">
    <property type="nucleotide sequence ID" value="NC_014394.1"/>
</dbReference>
<name>D9SCE4_GALCS</name>
<proteinExistence type="predicted"/>
<dbReference type="KEGG" id="gca:Galf_2526"/>
<dbReference type="AlphaFoldDB" id="D9SCE4"/>